<keyword evidence="1" id="KW-0812">Transmembrane</keyword>
<name>A0A926VAW9_9CYAN</name>
<evidence type="ECO:0000313" key="2">
    <source>
        <dbReference type="EMBL" id="MBD2180003.1"/>
    </source>
</evidence>
<reference evidence="2" key="2">
    <citation type="submission" date="2020-08" db="EMBL/GenBank/DDBJ databases">
        <authorList>
            <person name="Chen M."/>
            <person name="Teng W."/>
            <person name="Zhao L."/>
            <person name="Hu C."/>
            <person name="Zhou Y."/>
            <person name="Han B."/>
            <person name="Song L."/>
            <person name="Shu W."/>
        </authorList>
    </citation>
    <scope>NUCLEOTIDE SEQUENCE</scope>
    <source>
        <strain evidence="2">FACHB-1375</strain>
    </source>
</reference>
<accession>A0A926VAW9</accession>
<evidence type="ECO:0000313" key="3">
    <source>
        <dbReference type="Proteomes" id="UP000641646"/>
    </source>
</evidence>
<comment type="caution">
    <text evidence="2">The sequence shown here is derived from an EMBL/GenBank/DDBJ whole genome shotgun (WGS) entry which is preliminary data.</text>
</comment>
<dbReference type="RefSeq" id="WP_190461763.1">
    <property type="nucleotide sequence ID" value="NZ_JACJPW010000004.1"/>
</dbReference>
<feature type="transmembrane region" description="Helical" evidence="1">
    <location>
        <begin position="401"/>
        <end position="422"/>
    </location>
</feature>
<gene>
    <name evidence="2" type="ORF">H6G03_02555</name>
</gene>
<protein>
    <submittedName>
        <fullName evidence="2">Uncharacterized protein</fullName>
    </submittedName>
</protein>
<feature type="transmembrane region" description="Helical" evidence="1">
    <location>
        <begin position="442"/>
        <end position="463"/>
    </location>
</feature>
<dbReference type="Proteomes" id="UP000641646">
    <property type="component" value="Unassembled WGS sequence"/>
</dbReference>
<proteinExistence type="predicted"/>
<reference evidence="2" key="1">
    <citation type="journal article" date="2015" name="ISME J.">
        <title>Draft Genome Sequence of Streptomyces incarnatus NRRL8089, which Produces the Nucleoside Antibiotic Sinefungin.</title>
        <authorList>
            <person name="Oshima K."/>
            <person name="Hattori M."/>
            <person name="Shimizu H."/>
            <person name="Fukuda K."/>
            <person name="Nemoto M."/>
            <person name="Inagaki K."/>
            <person name="Tamura T."/>
        </authorList>
    </citation>
    <scope>NUCLEOTIDE SEQUENCE</scope>
    <source>
        <strain evidence="2">FACHB-1375</strain>
    </source>
</reference>
<keyword evidence="1" id="KW-0472">Membrane</keyword>
<sequence>MSDKDSLYYPLNISLFAFTLQSGTDLDSPTAINEPPQSFKDKYEKLLKNNYDRIFDFDNNPFPAFRQQFPDSHNYELLNANKSGRQFFSFSSREKNPNPLNPKPLYRLLLYPQKLGDSYALLINIFRPQDAGFDTVNLNEIAKFNPNQCLSLSDDPNFIGQTFLITAYLNIAEPDKPEALRPHAEKLLKPLLGDTCPEFYQAEKFLDSYLLEFSRAKTSQTRVLVLFYFSDFTSEQLQKIYFDLPELFLYYHKIAHVYQMSRRYAKELDKLIQSEIASKSQLPDSLDLEVLKTNLKDLLKTTPKYTSEFRKLENAGNTININTVNYQRTLKRLQAQVNDRFELFSRFVEREIQTFQLQIQADLNYSKPGSQLLDQAIASIRGLVEIEQAENAEKLQNTIQAVGTGIGVGVGVAGIFATSYPLIEKPWRLPSLQHPFLPPHPFISAIVLSFVVGGGLGLFAWYITKHHLDRKLRQKK</sequence>
<dbReference type="AlphaFoldDB" id="A0A926VAW9"/>
<organism evidence="2 3">
    <name type="scientific">Aerosakkonema funiforme FACHB-1375</name>
    <dbReference type="NCBI Taxonomy" id="2949571"/>
    <lineage>
        <taxon>Bacteria</taxon>
        <taxon>Bacillati</taxon>
        <taxon>Cyanobacteriota</taxon>
        <taxon>Cyanophyceae</taxon>
        <taxon>Oscillatoriophycideae</taxon>
        <taxon>Aerosakkonematales</taxon>
        <taxon>Aerosakkonemataceae</taxon>
        <taxon>Aerosakkonema</taxon>
    </lineage>
</organism>
<evidence type="ECO:0000256" key="1">
    <source>
        <dbReference type="SAM" id="Phobius"/>
    </source>
</evidence>
<keyword evidence="1" id="KW-1133">Transmembrane helix</keyword>
<keyword evidence="3" id="KW-1185">Reference proteome</keyword>
<dbReference type="EMBL" id="JACJPW010000004">
    <property type="protein sequence ID" value="MBD2180003.1"/>
    <property type="molecule type" value="Genomic_DNA"/>
</dbReference>